<evidence type="ECO:0000256" key="1">
    <source>
        <dbReference type="SAM" id="Phobius"/>
    </source>
</evidence>
<name>A0AAW1TW27_9CUCU</name>
<comment type="caution">
    <text evidence="2">The sequence shown here is derived from an EMBL/GenBank/DDBJ whole genome shotgun (WGS) entry which is preliminary data.</text>
</comment>
<keyword evidence="3" id="KW-1185">Reference proteome</keyword>
<protein>
    <recommendedName>
        <fullName evidence="4">Type VII secretion protein EssA</fullName>
    </recommendedName>
</protein>
<organism evidence="2 3">
    <name type="scientific">Henosepilachna vigintioctopunctata</name>
    <dbReference type="NCBI Taxonomy" id="420089"/>
    <lineage>
        <taxon>Eukaryota</taxon>
        <taxon>Metazoa</taxon>
        <taxon>Ecdysozoa</taxon>
        <taxon>Arthropoda</taxon>
        <taxon>Hexapoda</taxon>
        <taxon>Insecta</taxon>
        <taxon>Pterygota</taxon>
        <taxon>Neoptera</taxon>
        <taxon>Endopterygota</taxon>
        <taxon>Coleoptera</taxon>
        <taxon>Polyphaga</taxon>
        <taxon>Cucujiformia</taxon>
        <taxon>Coccinelloidea</taxon>
        <taxon>Coccinellidae</taxon>
        <taxon>Epilachninae</taxon>
        <taxon>Epilachnini</taxon>
        <taxon>Henosepilachna</taxon>
    </lineage>
</organism>
<dbReference type="Proteomes" id="UP001431783">
    <property type="component" value="Unassembled WGS sequence"/>
</dbReference>
<keyword evidence="1" id="KW-1133">Transmembrane helix</keyword>
<sequence>MVDLGGGQDGPIEHGFSNTVFIIPGIVFVSLAGVQDHIQQDNDVPKDITEESSDAKLEKLLGLIEKLNLTDANEEQLRNTLIKKAEMGLLNGFMPDAMKKLNISEEPSPYLFIYLLALISFILIILVFFGYKLYKSHADRERKREEKRRLKQQKKKK</sequence>
<keyword evidence="1" id="KW-0472">Membrane</keyword>
<evidence type="ECO:0000313" key="3">
    <source>
        <dbReference type="Proteomes" id="UP001431783"/>
    </source>
</evidence>
<dbReference type="AlphaFoldDB" id="A0AAW1TW27"/>
<dbReference type="EMBL" id="JARQZJ010000008">
    <property type="protein sequence ID" value="KAK9871921.1"/>
    <property type="molecule type" value="Genomic_DNA"/>
</dbReference>
<accession>A0AAW1TW27</accession>
<evidence type="ECO:0000313" key="2">
    <source>
        <dbReference type="EMBL" id="KAK9871921.1"/>
    </source>
</evidence>
<keyword evidence="1" id="KW-0812">Transmembrane</keyword>
<reference evidence="2 3" key="1">
    <citation type="submission" date="2023-03" db="EMBL/GenBank/DDBJ databases">
        <title>Genome insight into feeding habits of ladybird beetles.</title>
        <authorList>
            <person name="Li H.-S."/>
            <person name="Huang Y.-H."/>
            <person name="Pang H."/>
        </authorList>
    </citation>
    <scope>NUCLEOTIDE SEQUENCE [LARGE SCALE GENOMIC DNA]</scope>
    <source>
        <strain evidence="2">SYSU_2023b</strain>
        <tissue evidence="2">Whole body</tissue>
    </source>
</reference>
<feature type="transmembrane region" description="Helical" evidence="1">
    <location>
        <begin position="111"/>
        <end position="134"/>
    </location>
</feature>
<evidence type="ECO:0008006" key="4">
    <source>
        <dbReference type="Google" id="ProtNLM"/>
    </source>
</evidence>
<gene>
    <name evidence="2" type="ORF">WA026_015169</name>
</gene>
<proteinExistence type="predicted"/>